<dbReference type="InterPro" id="IPR050611">
    <property type="entry name" value="ABCF"/>
</dbReference>
<gene>
    <name evidence="6" type="ORF">HGUI_01074</name>
</gene>
<name>A0A1L0AX87_9ASCO</name>
<dbReference type="SUPFAM" id="SSF52540">
    <property type="entry name" value="P-loop containing nucleoside triphosphate hydrolases"/>
    <property type="match status" value="2"/>
</dbReference>
<evidence type="ECO:0000313" key="6">
    <source>
        <dbReference type="EMBL" id="SGZ38874.1"/>
    </source>
</evidence>
<keyword evidence="3" id="KW-0067">ATP-binding</keyword>
<evidence type="ECO:0000256" key="1">
    <source>
        <dbReference type="ARBA" id="ARBA00022737"/>
    </source>
</evidence>
<protein>
    <submittedName>
        <fullName evidence="6">Related to Protein GCN20</fullName>
    </submittedName>
</protein>
<evidence type="ECO:0000313" key="7">
    <source>
        <dbReference type="Proteomes" id="UP000183365"/>
    </source>
</evidence>
<dbReference type="SMART" id="SM00382">
    <property type="entry name" value="AAA"/>
    <property type="match status" value="2"/>
</dbReference>
<evidence type="ECO:0000256" key="2">
    <source>
        <dbReference type="ARBA" id="ARBA00022741"/>
    </source>
</evidence>
<dbReference type="GO" id="GO:0016887">
    <property type="term" value="F:ATP hydrolysis activity"/>
    <property type="evidence" value="ECO:0007669"/>
    <property type="project" value="InterPro"/>
</dbReference>
<evidence type="ECO:0000256" key="3">
    <source>
        <dbReference type="ARBA" id="ARBA00022840"/>
    </source>
</evidence>
<evidence type="ECO:0000256" key="4">
    <source>
        <dbReference type="SAM" id="Coils"/>
    </source>
</evidence>
<dbReference type="PANTHER" id="PTHR19211:SF117">
    <property type="entry name" value="ATP-BINDING CASSETTE SUB-FAMILY F MEMBER 3"/>
    <property type="match status" value="1"/>
</dbReference>
<evidence type="ECO:0000259" key="5">
    <source>
        <dbReference type="PROSITE" id="PS50893"/>
    </source>
</evidence>
<dbReference type="Pfam" id="PF00005">
    <property type="entry name" value="ABC_tran"/>
    <property type="match status" value="2"/>
</dbReference>
<dbReference type="Pfam" id="PF12848">
    <property type="entry name" value="ABC_tran_Xtn"/>
    <property type="match status" value="1"/>
</dbReference>
<dbReference type="InterPro" id="IPR017871">
    <property type="entry name" value="ABC_transporter-like_CS"/>
</dbReference>
<organism evidence="6 7">
    <name type="scientific">Hanseniaspora guilliermondii</name>
    <dbReference type="NCBI Taxonomy" id="56406"/>
    <lineage>
        <taxon>Eukaryota</taxon>
        <taxon>Fungi</taxon>
        <taxon>Dikarya</taxon>
        <taxon>Ascomycota</taxon>
        <taxon>Saccharomycotina</taxon>
        <taxon>Saccharomycetes</taxon>
        <taxon>Saccharomycodales</taxon>
        <taxon>Saccharomycodaceae</taxon>
        <taxon>Hanseniaspora</taxon>
    </lineage>
</organism>
<feature type="coiled-coil region" evidence="4">
    <location>
        <begin position="312"/>
        <end position="370"/>
    </location>
</feature>
<dbReference type="InterPro" id="IPR027417">
    <property type="entry name" value="P-loop_NTPase"/>
</dbReference>
<keyword evidence="7" id="KW-1185">Reference proteome</keyword>
<dbReference type="Proteomes" id="UP000183365">
    <property type="component" value="Unassembled WGS sequence"/>
</dbReference>
<dbReference type="GO" id="GO:0005524">
    <property type="term" value="F:ATP binding"/>
    <property type="evidence" value="ECO:0007669"/>
    <property type="project" value="UniProtKB-KW"/>
</dbReference>
<dbReference type="InterPro" id="IPR003593">
    <property type="entry name" value="AAA+_ATPase"/>
</dbReference>
<sequence>MSENNTNVVLEKSNVNSYIMKSLNNTVKIDSTIIEYIIGYYKKLLDDSNDSNLILNIKVDEDMDFLKSIMYSSTNNKAEINNDIEQIIDTLTYTLNQNITKNKAKLNVIGDTSKRLLDVNMFTNYNKRQDKINKSLDHLKLNSLDSLRSNSGKRLVSSTVDIKKLEKAEKKLAKKVAKRNNQFVKYEASKLISDIKQNEEDEDYDSFFMKVNPIQFSGASQGQSKDIHIPTFDIFVGDGKSILRDASLSLSYGHRYGLVGSNGIGKSTLLNALARRELQVPNYITILNVEQELKLPGDTRVIDAVLDSDVWRRNLLKEEKSLESRIEEIESLKKEFEEGSLEYNKLEYEKDDLEDHLLKVSEKLVDIESDKAESRASMLLNGLGFQNNDDLYKPIKELSGGWRKRISIARGLFTQPDLLLLDEPNNHLDVPALFFLGEYLKGYRGTVLIVSHDRAFLNDVATDIIYQHNERLDYYRGQDFDTFYQTKEERKKIAIKEYEKQMVERQHLQEFIDKFRYNAAKSSEAQSRIKKLAKMPVLEKPEDDKGYTFKFPDCEQLSPPILQLQNVTFYYDENKPLLKDVSLDVQQSSRMAIVGLNGCGKTTLLKLLLQQITPVSGHVNRNSQLIVANFTQHHIESMPSNVSSLDYLLSEFPNLTPDKIRGKLGNFGIAGPVALQRISQLSYGMQSRVAFAKISLDNPHLIILDEPTNHLDYEAADALKKGLKEFAGGVVVVSHDVGFIDGLCNEVICSENGNVWREEGGIQAYKKRVVERGMAGLK</sequence>
<dbReference type="PROSITE" id="PS00211">
    <property type="entry name" value="ABC_TRANSPORTER_1"/>
    <property type="match status" value="2"/>
</dbReference>
<dbReference type="FunFam" id="3.40.50.300:FF:000104">
    <property type="entry name" value="ATP-binding cassette sub-family F member 3"/>
    <property type="match status" value="1"/>
</dbReference>
<dbReference type="VEuPathDB" id="FungiDB:HGUI_01074"/>
<dbReference type="InterPro" id="IPR032781">
    <property type="entry name" value="ABC_tran_Xtn"/>
</dbReference>
<dbReference type="CDD" id="cd03221">
    <property type="entry name" value="ABCF_EF-3"/>
    <property type="match status" value="2"/>
</dbReference>
<feature type="domain" description="ABC transporter" evidence="5">
    <location>
        <begin position="227"/>
        <end position="494"/>
    </location>
</feature>
<feature type="domain" description="ABC transporter" evidence="5">
    <location>
        <begin position="562"/>
        <end position="777"/>
    </location>
</feature>
<dbReference type="InterPro" id="IPR003439">
    <property type="entry name" value="ABC_transporter-like_ATP-bd"/>
</dbReference>
<dbReference type="PANTHER" id="PTHR19211">
    <property type="entry name" value="ATP-BINDING TRANSPORT PROTEIN-RELATED"/>
    <property type="match status" value="1"/>
</dbReference>
<proteinExistence type="predicted"/>
<reference evidence="7" key="1">
    <citation type="submission" date="2016-11" db="EMBL/GenBank/DDBJ databases">
        <authorList>
            <person name="Guldener U."/>
        </authorList>
    </citation>
    <scope>NUCLEOTIDE SEQUENCE [LARGE SCALE GENOMIC DNA]</scope>
</reference>
<keyword evidence="1" id="KW-0677">Repeat</keyword>
<dbReference type="EMBL" id="FQNF01000013">
    <property type="protein sequence ID" value="SGZ38874.1"/>
    <property type="molecule type" value="Genomic_DNA"/>
</dbReference>
<keyword evidence="4" id="KW-0175">Coiled coil</keyword>
<dbReference type="Gene3D" id="3.40.50.300">
    <property type="entry name" value="P-loop containing nucleotide triphosphate hydrolases"/>
    <property type="match status" value="2"/>
</dbReference>
<dbReference type="AlphaFoldDB" id="A0A1L0AX87"/>
<dbReference type="OrthoDB" id="2110130at2759"/>
<dbReference type="FunFam" id="3.40.50.300:FF:000882">
    <property type="entry name" value="Translation initiation regulator (Gcn20)"/>
    <property type="match status" value="1"/>
</dbReference>
<accession>A0A1L0AX87</accession>
<dbReference type="PROSITE" id="PS50893">
    <property type="entry name" value="ABC_TRANSPORTER_2"/>
    <property type="match status" value="2"/>
</dbReference>
<keyword evidence="2" id="KW-0547">Nucleotide-binding</keyword>